<evidence type="ECO:0000259" key="1">
    <source>
        <dbReference type="Pfam" id="PF20425"/>
    </source>
</evidence>
<dbReference type="InterPro" id="IPR046852">
    <property type="entry name" value="Neurobeachin_a-sol"/>
</dbReference>
<name>A0AA35X4Z1_GEOBA</name>
<keyword evidence="3" id="KW-1185">Reference proteome</keyword>
<accession>A0AA35X4Z1</accession>
<reference evidence="2" key="1">
    <citation type="submission" date="2023-03" db="EMBL/GenBank/DDBJ databases">
        <authorList>
            <person name="Steffen K."/>
            <person name="Cardenas P."/>
        </authorList>
    </citation>
    <scope>NUCLEOTIDE SEQUENCE</scope>
</reference>
<dbReference type="GO" id="GO:0008104">
    <property type="term" value="P:intracellular protein localization"/>
    <property type="evidence" value="ECO:0007669"/>
    <property type="project" value="TreeGrafter"/>
</dbReference>
<comment type="caution">
    <text evidence="2">The sequence shown here is derived from an EMBL/GenBank/DDBJ whole genome shotgun (WGS) entry which is preliminary data.</text>
</comment>
<evidence type="ECO:0000313" key="2">
    <source>
        <dbReference type="EMBL" id="CAI8037977.1"/>
    </source>
</evidence>
<dbReference type="GO" id="GO:0019901">
    <property type="term" value="F:protein kinase binding"/>
    <property type="evidence" value="ECO:0007669"/>
    <property type="project" value="TreeGrafter"/>
</dbReference>
<gene>
    <name evidence="2" type="ORF">GBAR_LOCUS21194</name>
</gene>
<dbReference type="PANTHER" id="PTHR13743:SF162">
    <property type="entry name" value="NEUROBEACHIN"/>
    <property type="match status" value="1"/>
</dbReference>
<organism evidence="2 3">
    <name type="scientific">Geodia barretti</name>
    <name type="common">Barrett's horny sponge</name>
    <dbReference type="NCBI Taxonomy" id="519541"/>
    <lineage>
        <taxon>Eukaryota</taxon>
        <taxon>Metazoa</taxon>
        <taxon>Porifera</taxon>
        <taxon>Demospongiae</taxon>
        <taxon>Heteroscleromorpha</taxon>
        <taxon>Tetractinellida</taxon>
        <taxon>Astrophorina</taxon>
        <taxon>Geodiidae</taxon>
        <taxon>Geodia</taxon>
    </lineage>
</organism>
<dbReference type="Proteomes" id="UP001174909">
    <property type="component" value="Unassembled WGS sequence"/>
</dbReference>
<sequence>MSFSPLSFSSGLSERLTPARMWQLAGLIAKSEHPQPSPALITPLLELLVGGAFDARDNLLIREPSILLLLVELLPHLSEEIQIELWSSVGGILQGSLWNVHSCRHLHLIEKCLHSLQRTSSVKVAGQLVKVLEMLGTYNVAVKELKSILSYLYTNQLWAPHCVLLVEALNNILLSVQPDVFFNFSGAQGAALTLPPISKWPTQSGFTFFTWLRLENPFDSQRDYYKPVVYWFRTGKGYGFSAHFIGNTLVLETAGRSHKKPQTHPLPISFLHNQWYMLAVSYNYRRLRSSELECYVDGQQVLSTEVSMPSSDDIYDKCFLGSSPSATPDTTFQGQMTAVYLFRERLNRETMAALHLLGPGYKNQFKFDAETNVPLTDHQRKLLFDGRLSEAVVFSYNAKAVDGQLAMESSPLENSSPFVHSPHATILEV</sequence>
<proteinExistence type="predicted"/>
<dbReference type="GO" id="GO:0005829">
    <property type="term" value="C:cytosol"/>
    <property type="evidence" value="ECO:0007669"/>
    <property type="project" value="TreeGrafter"/>
</dbReference>
<dbReference type="Gene3D" id="2.60.120.200">
    <property type="match status" value="1"/>
</dbReference>
<dbReference type="GO" id="GO:0016020">
    <property type="term" value="C:membrane"/>
    <property type="evidence" value="ECO:0007669"/>
    <property type="project" value="TreeGrafter"/>
</dbReference>
<dbReference type="PANTHER" id="PTHR13743">
    <property type="entry name" value="BEIGE/BEACH-RELATED"/>
    <property type="match status" value="1"/>
</dbReference>
<protein>
    <submittedName>
        <fullName evidence="2">Lipopolysaccharide-responsive and beige-like anchor protein</fullName>
    </submittedName>
</protein>
<dbReference type="AlphaFoldDB" id="A0AA35X4Z1"/>
<dbReference type="Pfam" id="PF13385">
    <property type="entry name" value="Laminin_G_3"/>
    <property type="match status" value="1"/>
</dbReference>
<dbReference type="EMBL" id="CASHTH010002970">
    <property type="protein sequence ID" value="CAI8037977.1"/>
    <property type="molecule type" value="Genomic_DNA"/>
</dbReference>
<dbReference type="SUPFAM" id="SSF49899">
    <property type="entry name" value="Concanavalin A-like lectins/glucanases"/>
    <property type="match status" value="1"/>
</dbReference>
<dbReference type="InterPro" id="IPR013320">
    <property type="entry name" value="ConA-like_dom_sf"/>
</dbReference>
<dbReference type="Pfam" id="PF20425">
    <property type="entry name" value="Neurobeachin"/>
    <property type="match status" value="1"/>
</dbReference>
<evidence type="ECO:0000313" key="3">
    <source>
        <dbReference type="Proteomes" id="UP001174909"/>
    </source>
</evidence>
<feature type="non-terminal residue" evidence="2">
    <location>
        <position position="1"/>
    </location>
</feature>
<feature type="domain" description="Neurobeachin alpha-solenoid region" evidence="1">
    <location>
        <begin position="27"/>
        <end position="171"/>
    </location>
</feature>
<dbReference type="InterPro" id="IPR050865">
    <property type="entry name" value="BEACH_Domain"/>
</dbReference>